<keyword evidence="3" id="KW-1185">Reference proteome</keyword>
<keyword evidence="1" id="KW-1133">Transmembrane helix</keyword>
<evidence type="ECO:0000313" key="2">
    <source>
        <dbReference type="EMBL" id="MBL0747774.1"/>
    </source>
</evidence>
<sequence length="154" mass="16215">MGGWPAFWVAAVALFAWAVYADVKLGSEDRLARWWLARVEAWGPATGPLSFMLSAAALGGFGLLAYAGHAVAEHLGNPLWALVATGPAMLVYVPLSFATAPAQYRGYLDWRFALAHAGADARLQRTIAWCAGPPSLLGIGAVTLALASAFVPSF</sequence>
<gene>
    <name evidence="2" type="ORF">JI751_09140</name>
</gene>
<feature type="transmembrane region" description="Helical" evidence="1">
    <location>
        <begin position="126"/>
        <end position="151"/>
    </location>
</feature>
<feature type="transmembrane region" description="Helical" evidence="1">
    <location>
        <begin position="45"/>
        <end position="67"/>
    </location>
</feature>
<comment type="caution">
    <text evidence="2">The sequence shown here is derived from an EMBL/GenBank/DDBJ whole genome shotgun (WGS) entry which is preliminary data.</text>
</comment>
<evidence type="ECO:0000313" key="3">
    <source>
        <dbReference type="Proteomes" id="UP000636918"/>
    </source>
</evidence>
<feature type="transmembrane region" description="Helical" evidence="1">
    <location>
        <begin position="79"/>
        <end position="100"/>
    </location>
</feature>
<proteinExistence type="predicted"/>
<evidence type="ECO:0000256" key="1">
    <source>
        <dbReference type="SAM" id="Phobius"/>
    </source>
</evidence>
<dbReference type="Proteomes" id="UP000636918">
    <property type="component" value="Unassembled WGS sequence"/>
</dbReference>
<keyword evidence="1" id="KW-0472">Membrane</keyword>
<name>A0ABS1L7V7_9ACTN</name>
<protein>
    <recommendedName>
        <fullName evidence="4">DUF1772 domain-containing protein</fullName>
    </recommendedName>
</protein>
<dbReference type="EMBL" id="JAERSG010000002">
    <property type="protein sequence ID" value="MBL0747774.1"/>
    <property type="molecule type" value="Genomic_DNA"/>
</dbReference>
<evidence type="ECO:0008006" key="4">
    <source>
        <dbReference type="Google" id="ProtNLM"/>
    </source>
</evidence>
<dbReference type="RefSeq" id="WP_201935631.1">
    <property type="nucleotide sequence ID" value="NZ_JAERSG010000002.1"/>
</dbReference>
<accession>A0ABS1L7V7</accession>
<keyword evidence="1" id="KW-0812">Transmembrane</keyword>
<reference evidence="2 3" key="1">
    <citation type="submission" date="2021-01" db="EMBL/GenBank/DDBJ databases">
        <title>Genome seq and assembly of Nocardiodes sp. G10.</title>
        <authorList>
            <person name="Chhetri G."/>
        </authorList>
    </citation>
    <scope>NUCLEOTIDE SEQUENCE [LARGE SCALE GENOMIC DNA]</scope>
    <source>
        <strain evidence="2 3">G10</strain>
    </source>
</reference>
<organism evidence="2 3">
    <name type="scientific">Nocardioides baculatus</name>
    <dbReference type="NCBI Taxonomy" id="2801337"/>
    <lineage>
        <taxon>Bacteria</taxon>
        <taxon>Bacillati</taxon>
        <taxon>Actinomycetota</taxon>
        <taxon>Actinomycetes</taxon>
        <taxon>Propionibacteriales</taxon>
        <taxon>Nocardioidaceae</taxon>
        <taxon>Nocardioides</taxon>
    </lineage>
</organism>